<evidence type="ECO:0000313" key="12">
    <source>
        <dbReference type="Proteomes" id="UP000503297"/>
    </source>
</evidence>
<evidence type="ECO:0000313" key="11">
    <source>
        <dbReference type="EMBL" id="QKF07926.1"/>
    </source>
</evidence>
<feature type="compositionally biased region" description="Low complexity" evidence="8">
    <location>
        <begin position="7"/>
        <end position="37"/>
    </location>
</feature>
<evidence type="ECO:0000256" key="1">
    <source>
        <dbReference type="ARBA" id="ARBA00004370"/>
    </source>
</evidence>
<accession>A0A6M8J7T9</accession>
<dbReference type="PROSITE" id="PS51779">
    <property type="entry name" value="POTRA"/>
    <property type="match status" value="1"/>
</dbReference>
<evidence type="ECO:0000259" key="10">
    <source>
        <dbReference type="PROSITE" id="PS51779"/>
    </source>
</evidence>
<dbReference type="InterPro" id="IPR005548">
    <property type="entry name" value="Cell_div_FtsQ/DivIB_C"/>
</dbReference>
<dbReference type="EMBL" id="CP053716">
    <property type="protein sequence ID" value="QKF07926.1"/>
    <property type="molecule type" value="Genomic_DNA"/>
</dbReference>
<keyword evidence="3" id="KW-0132">Cell division</keyword>
<dbReference type="GO" id="GO:0005886">
    <property type="term" value="C:plasma membrane"/>
    <property type="evidence" value="ECO:0007669"/>
    <property type="project" value="TreeGrafter"/>
</dbReference>
<keyword evidence="4 9" id="KW-0812">Transmembrane</keyword>
<dbReference type="KEGG" id="bwa:HLV38_07315"/>
<dbReference type="GO" id="GO:0051301">
    <property type="term" value="P:cell division"/>
    <property type="evidence" value="ECO:0007669"/>
    <property type="project" value="UniProtKB-KW"/>
</dbReference>
<keyword evidence="2" id="KW-1003">Cell membrane</keyword>
<keyword evidence="7" id="KW-0131">Cell cycle</keyword>
<evidence type="ECO:0000256" key="2">
    <source>
        <dbReference type="ARBA" id="ARBA00022475"/>
    </source>
</evidence>
<dbReference type="InterPro" id="IPR050487">
    <property type="entry name" value="FtsQ_DivIB"/>
</dbReference>
<dbReference type="Gene3D" id="3.10.20.310">
    <property type="entry name" value="membrane protein fhac"/>
    <property type="match status" value="1"/>
</dbReference>
<evidence type="ECO:0000256" key="4">
    <source>
        <dbReference type="ARBA" id="ARBA00022692"/>
    </source>
</evidence>
<protein>
    <submittedName>
        <fullName evidence="11">FtsQ-type POTRA domain-containing protein</fullName>
    </submittedName>
</protein>
<dbReference type="Pfam" id="PF08478">
    <property type="entry name" value="POTRA_1"/>
    <property type="match status" value="1"/>
</dbReference>
<keyword evidence="5 9" id="KW-1133">Transmembrane helix</keyword>
<evidence type="ECO:0000256" key="6">
    <source>
        <dbReference type="ARBA" id="ARBA00023136"/>
    </source>
</evidence>
<dbReference type="Proteomes" id="UP000503297">
    <property type="component" value="Chromosome"/>
</dbReference>
<sequence>MASNYNRKSASSGSRRASRIGAPAGFDSRASRAPRASRASRDAVRTGPRRAPRAESNRSEATPPARAAARPARAYESVRIGDLTRQERHERAQQRSRALALRVGIAVGVAAVLLVAFLVLRSSSVFSIDNVSVKGVEHLTSTEMAQLAGVPAGATLLDVDAGAIERRIKRNAWVKSVSVSRGFPHTLNIDVVERTVAAVVEVPAADARTTKLWAISSDRLWLMPIPAKGTEAAAATSAKVYEDADAALHITDVPFGTTAAIGQMCTDSNVLNALGIVDGMTTDLAKRVKSVSAAGEEETVLILDNGVEIAFGKAEHIRDKERVVLKILEENEGKVSYINVRSVSKPTWRAVA</sequence>
<comment type="subcellular location">
    <subcellularLocation>
        <location evidence="1">Membrane</location>
    </subcellularLocation>
</comment>
<evidence type="ECO:0000256" key="7">
    <source>
        <dbReference type="ARBA" id="ARBA00023306"/>
    </source>
</evidence>
<evidence type="ECO:0000256" key="9">
    <source>
        <dbReference type="SAM" id="Phobius"/>
    </source>
</evidence>
<evidence type="ECO:0000256" key="5">
    <source>
        <dbReference type="ARBA" id="ARBA00022989"/>
    </source>
</evidence>
<dbReference type="InterPro" id="IPR013685">
    <property type="entry name" value="POTRA_FtsQ_type"/>
</dbReference>
<feature type="region of interest" description="Disordered" evidence="8">
    <location>
        <begin position="1"/>
        <end position="73"/>
    </location>
</feature>
<dbReference type="PANTHER" id="PTHR37820:SF1">
    <property type="entry name" value="CELL DIVISION PROTEIN FTSQ"/>
    <property type="match status" value="1"/>
</dbReference>
<dbReference type="AlphaFoldDB" id="A0A6M8J7T9"/>
<feature type="domain" description="POTRA" evidence="10">
    <location>
        <begin position="126"/>
        <end position="194"/>
    </location>
</feature>
<evidence type="ECO:0000256" key="8">
    <source>
        <dbReference type="SAM" id="MobiDB-lite"/>
    </source>
</evidence>
<feature type="compositionally biased region" description="Low complexity" evidence="8">
    <location>
        <begin position="63"/>
        <end position="73"/>
    </location>
</feature>
<dbReference type="InterPro" id="IPR034746">
    <property type="entry name" value="POTRA"/>
</dbReference>
<evidence type="ECO:0000256" key="3">
    <source>
        <dbReference type="ARBA" id="ARBA00022618"/>
    </source>
</evidence>
<dbReference type="PANTHER" id="PTHR37820">
    <property type="entry name" value="CELL DIVISION PROTEIN DIVIB"/>
    <property type="match status" value="1"/>
</dbReference>
<dbReference type="Pfam" id="PF03799">
    <property type="entry name" value="FtsQ_DivIB_C"/>
    <property type="match status" value="1"/>
</dbReference>
<keyword evidence="12" id="KW-1185">Reference proteome</keyword>
<proteinExistence type="predicted"/>
<feature type="transmembrane region" description="Helical" evidence="9">
    <location>
        <begin position="99"/>
        <end position="120"/>
    </location>
</feature>
<name>A0A6M8J7T9_9ACTN</name>
<gene>
    <name evidence="11" type="ORF">HLV38_07315</name>
</gene>
<organism evidence="11 12">
    <name type="scientific">Berryella wangjianweii</name>
    <dbReference type="NCBI Taxonomy" id="2734634"/>
    <lineage>
        <taxon>Bacteria</taxon>
        <taxon>Bacillati</taxon>
        <taxon>Actinomycetota</taxon>
        <taxon>Coriobacteriia</taxon>
        <taxon>Eggerthellales</taxon>
        <taxon>Eggerthellaceae</taxon>
        <taxon>Berryella</taxon>
    </lineage>
</organism>
<reference evidence="12" key="1">
    <citation type="submission" date="2020-05" db="EMBL/GenBank/DDBJ databases">
        <title>Novel species in genus Nocardioides.</title>
        <authorList>
            <person name="Zhang G."/>
        </authorList>
    </citation>
    <scope>NUCLEOTIDE SEQUENCE [LARGE SCALE GENOMIC DNA]</scope>
    <source>
        <strain evidence="12">zg-1050</strain>
    </source>
</reference>
<keyword evidence="6 9" id="KW-0472">Membrane</keyword>